<dbReference type="OrthoDB" id="86109at2157"/>
<dbReference type="Pfam" id="PF14336">
    <property type="entry name" value="GLUCM-like_C"/>
    <property type="match status" value="1"/>
</dbReference>
<dbReference type="PATRIC" id="fig|593117.10.peg.1897"/>
<dbReference type="Proteomes" id="UP000001488">
    <property type="component" value="Chromosome"/>
</dbReference>
<dbReference type="AlphaFoldDB" id="C5A1X0"/>
<dbReference type="InterPro" id="IPR025504">
    <property type="entry name" value="GLUCM_C"/>
</dbReference>
<keyword evidence="3" id="KW-1185">Reference proteome</keyword>
<organism evidence="2 3">
    <name type="scientific">Thermococcus gammatolerans (strain DSM 15229 / JCM 11827 / EJ3)</name>
    <dbReference type="NCBI Taxonomy" id="593117"/>
    <lineage>
        <taxon>Archaea</taxon>
        <taxon>Methanobacteriati</taxon>
        <taxon>Methanobacteriota</taxon>
        <taxon>Thermococci</taxon>
        <taxon>Thermococcales</taxon>
        <taxon>Thermococcaceae</taxon>
        <taxon>Thermococcus</taxon>
    </lineage>
</organism>
<evidence type="ECO:0000313" key="3">
    <source>
        <dbReference type="Proteomes" id="UP000001488"/>
    </source>
</evidence>
<dbReference type="STRING" id="593117.TGAM_1887"/>
<reference evidence="2 3" key="1">
    <citation type="journal article" date="2007" name="Genome Biol.">
        <title>Genome analysis and genome-wide proteomics of Thermococcus gammatolerans, the most radioresistant organism known amongst the Archaea.</title>
        <authorList>
            <person name="Zivanovic Y."/>
            <person name="Armengaud J."/>
            <person name="Lagorce A."/>
            <person name="Leplat C."/>
            <person name="Guerin P."/>
            <person name="Dutertre M."/>
            <person name="Anthouard V."/>
            <person name="Forterre P."/>
            <person name="Wincker P."/>
            <person name="Confalonieri F."/>
        </authorList>
    </citation>
    <scope>NUCLEOTIDE SEQUENCE [LARGE SCALE GENOMIC DNA]</scope>
    <source>
        <strain evidence="3">DSM 15229 / JCM 11827 / EJ3</strain>
    </source>
</reference>
<dbReference type="PANTHER" id="PTHR32022">
    <property type="entry name" value="D-GLUTAMATE CYCLASE, MITOCHONDRIAL"/>
    <property type="match status" value="1"/>
</dbReference>
<evidence type="ECO:0000259" key="1">
    <source>
        <dbReference type="Pfam" id="PF14336"/>
    </source>
</evidence>
<dbReference type="eggNOG" id="arCOG05870">
    <property type="taxonomic scope" value="Archaea"/>
</dbReference>
<dbReference type="HOGENOM" id="CLU_062537_1_0_2"/>
<protein>
    <recommendedName>
        <fullName evidence="1">D-glutamate cyclase-like C-terminal domain-containing protein</fullName>
    </recommendedName>
</protein>
<gene>
    <name evidence="2" type="ordered locus">TGAM_1887</name>
</gene>
<accession>C5A1X0</accession>
<dbReference type="KEGG" id="tga:TGAM_1887"/>
<dbReference type="GO" id="GO:0047820">
    <property type="term" value="F:D-glutamate cyclase activity"/>
    <property type="evidence" value="ECO:0007669"/>
    <property type="project" value="TreeGrafter"/>
</dbReference>
<proteinExistence type="predicted"/>
<feature type="domain" description="D-glutamate cyclase-like C-terminal" evidence="1">
    <location>
        <begin position="3"/>
        <end position="260"/>
    </location>
</feature>
<sequence>MIAHLVNTDIGGRGILSLYLDYRRRNFNFLRNAAEIILKNPEKVLVVTGFPIPPRNVPETDGPPGALAIAKAVERMGGRAEILSYPEVEAALGEFNVNFVRSPRPEDYSAIVAVETPGRGKDGKARSMSGIPVERDIFDWVFIEAKELGIPTIGIGDGGNEVGMGKIKDLVVKHIPKGELIASTVETDELITSAVSNWGAYGLVAQLSIETGENLLSGWDEREVVRALVRAGIIDGVSKRLEGSVDGIPMEIHEEMFKVLTSLIGFRL</sequence>
<dbReference type="PaxDb" id="593117-TGAM_1887"/>
<dbReference type="PANTHER" id="PTHR32022:SF10">
    <property type="entry name" value="D-GLUTAMATE CYCLASE, MITOCHONDRIAL"/>
    <property type="match status" value="1"/>
</dbReference>
<evidence type="ECO:0000313" key="2">
    <source>
        <dbReference type="EMBL" id="ACS34389.1"/>
    </source>
</evidence>
<dbReference type="EMBL" id="CP001398">
    <property type="protein sequence ID" value="ACS34389.1"/>
    <property type="molecule type" value="Genomic_DNA"/>
</dbReference>
<name>C5A1X0_THEGJ</name>
<dbReference type="GO" id="GO:0006536">
    <property type="term" value="P:glutamate metabolic process"/>
    <property type="evidence" value="ECO:0007669"/>
    <property type="project" value="TreeGrafter"/>
</dbReference>
<dbReference type="Gene3D" id="3.90.1640.20">
    <property type="entry name" value="TON_0340"/>
    <property type="match status" value="1"/>
</dbReference>
<dbReference type="RefSeq" id="WP_015859496.1">
    <property type="nucleotide sequence ID" value="NC_012804.1"/>
</dbReference>
<dbReference type="GeneID" id="7988291"/>